<accession>A0A918VFZ3</accession>
<feature type="binding site" evidence="4">
    <location>
        <position position="236"/>
    </location>
    <ligand>
        <name>Mg(2+)</name>
        <dbReference type="ChEBI" id="CHEBI:18420"/>
        <label>1</label>
        <note>catalytic</note>
    </ligand>
</feature>
<feature type="binding site" evidence="4">
    <location>
        <position position="79"/>
    </location>
    <ligand>
        <name>Mg(2+)</name>
        <dbReference type="ChEBI" id="CHEBI:18420"/>
        <label>1</label>
        <note>catalytic</note>
    </ligand>
</feature>
<evidence type="ECO:0000256" key="1">
    <source>
        <dbReference type="ARBA" id="ARBA00022723"/>
    </source>
</evidence>
<keyword evidence="1 4" id="KW-0479">Metal-binding</keyword>
<evidence type="ECO:0000256" key="4">
    <source>
        <dbReference type="PIRSR" id="PIRSR600760-2"/>
    </source>
</evidence>
<dbReference type="RefSeq" id="WP_189362751.1">
    <property type="nucleotide sequence ID" value="NZ_BMWZ01000012.1"/>
</dbReference>
<dbReference type="PROSITE" id="PS00629">
    <property type="entry name" value="IMP_1"/>
    <property type="match status" value="1"/>
</dbReference>
<dbReference type="GO" id="GO:0007165">
    <property type="term" value="P:signal transduction"/>
    <property type="evidence" value="ECO:0007669"/>
    <property type="project" value="TreeGrafter"/>
</dbReference>
<dbReference type="GO" id="GO:0046872">
    <property type="term" value="F:metal ion binding"/>
    <property type="evidence" value="ECO:0007669"/>
    <property type="project" value="UniProtKB-KW"/>
</dbReference>
<dbReference type="PANTHER" id="PTHR20854:SF4">
    <property type="entry name" value="INOSITOL-1-MONOPHOSPHATASE-RELATED"/>
    <property type="match status" value="1"/>
</dbReference>
<keyword evidence="2" id="KW-0378">Hydrolase</keyword>
<proteinExistence type="predicted"/>
<feature type="binding site" evidence="4">
    <location>
        <position position="97"/>
    </location>
    <ligand>
        <name>Mg(2+)</name>
        <dbReference type="ChEBI" id="CHEBI:18420"/>
        <label>1</label>
        <note>catalytic</note>
    </ligand>
</feature>
<keyword evidence="6" id="KW-1185">Reference proteome</keyword>
<name>A0A918VFZ3_9FLAO</name>
<evidence type="ECO:0000256" key="2">
    <source>
        <dbReference type="ARBA" id="ARBA00022801"/>
    </source>
</evidence>
<dbReference type="AlphaFoldDB" id="A0A918VFZ3"/>
<evidence type="ECO:0000256" key="3">
    <source>
        <dbReference type="ARBA" id="ARBA00022842"/>
    </source>
</evidence>
<dbReference type="SUPFAM" id="SSF56655">
    <property type="entry name" value="Carbohydrate phosphatase"/>
    <property type="match status" value="1"/>
</dbReference>
<dbReference type="EMBL" id="BMWZ01000012">
    <property type="protein sequence ID" value="GGZ93684.1"/>
    <property type="molecule type" value="Genomic_DNA"/>
</dbReference>
<dbReference type="PANTHER" id="PTHR20854">
    <property type="entry name" value="INOSITOL MONOPHOSPHATASE"/>
    <property type="match status" value="1"/>
</dbReference>
<dbReference type="InterPro" id="IPR000760">
    <property type="entry name" value="Inositol_monophosphatase-like"/>
</dbReference>
<dbReference type="GO" id="GO:0008934">
    <property type="term" value="F:inositol monophosphate 1-phosphatase activity"/>
    <property type="evidence" value="ECO:0007669"/>
    <property type="project" value="TreeGrafter"/>
</dbReference>
<dbReference type="GO" id="GO:0006020">
    <property type="term" value="P:inositol metabolic process"/>
    <property type="evidence" value="ECO:0007669"/>
    <property type="project" value="TreeGrafter"/>
</dbReference>
<protein>
    <submittedName>
        <fullName evidence="5">3'(2'),5'-bisphosphate nucleotidase CysQ</fullName>
    </submittedName>
</protein>
<gene>
    <name evidence="5" type="ORF">GCM10007028_35140</name>
</gene>
<comment type="caution">
    <text evidence="5">The sequence shown here is derived from an EMBL/GenBank/DDBJ whole genome shotgun (WGS) entry which is preliminary data.</text>
</comment>
<dbReference type="Gene3D" id="3.30.540.10">
    <property type="entry name" value="Fructose-1,6-Bisphosphatase, subunit A, domain 1"/>
    <property type="match status" value="1"/>
</dbReference>
<keyword evidence="3 4" id="KW-0460">Magnesium</keyword>
<dbReference type="Proteomes" id="UP000636004">
    <property type="component" value="Unassembled WGS sequence"/>
</dbReference>
<dbReference type="Gene3D" id="3.40.190.80">
    <property type="match status" value="1"/>
</dbReference>
<evidence type="ECO:0000313" key="5">
    <source>
        <dbReference type="EMBL" id="GGZ93684.1"/>
    </source>
</evidence>
<dbReference type="InterPro" id="IPR020583">
    <property type="entry name" value="Inositol_monoP_metal-BS"/>
</dbReference>
<reference evidence="5" key="2">
    <citation type="submission" date="2020-09" db="EMBL/GenBank/DDBJ databases">
        <authorList>
            <person name="Sun Q."/>
            <person name="Kim S."/>
        </authorList>
    </citation>
    <scope>NUCLEOTIDE SEQUENCE</scope>
    <source>
        <strain evidence="5">KCTC 12710</strain>
    </source>
</reference>
<feature type="binding site" evidence="4">
    <location>
        <position position="99"/>
    </location>
    <ligand>
        <name>Mg(2+)</name>
        <dbReference type="ChEBI" id="CHEBI:18420"/>
        <label>1</label>
        <note>catalytic</note>
    </ligand>
</feature>
<evidence type="ECO:0000313" key="6">
    <source>
        <dbReference type="Proteomes" id="UP000636004"/>
    </source>
</evidence>
<sequence>MILNTHDLETLCRLAIKAAKSAGALIRDYSQKSIRVHNKNAGSTKASQIVTEVDFKSQELILNLLQPSITRYDLGLLTEELPDTKDRLHKDYFWCIDPLDGTLAFTESTPGYAVSIALVTKNGQPQLGVVYDPVTQTLYHAIKNKGAYKNDKTWQLPEPKHERPLQFYFNRSFKALDSFSSVLKALKKIAISLSAQGINTNTSSGAVMNACYALENTPSCYFAFPKNTEGGGSLWDYAATACIYLELGASVSDIYGVPLDLNNQESTFMHRKGVLYASQHSLSKKIQKLYQKLKAPL</sequence>
<dbReference type="PRINTS" id="PR00377">
    <property type="entry name" value="IMPHPHTASES"/>
</dbReference>
<comment type="cofactor">
    <cofactor evidence="4">
        <name>Mg(2+)</name>
        <dbReference type="ChEBI" id="CHEBI:18420"/>
    </cofactor>
</comment>
<feature type="binding site" evidence="4">
    <location>
        <position position="100"/>
    </location>
    <ligand>
        <name>Mg(2+)</name>
        <dbReference type="ChEBI" id="CHEBI:18420"/>
        <label>1</label>
        <note>catalytic</note>
    </ligand>
</feature>
<organism evidence="5 6">
    <name type="scientific">Algibacter mikhailovii</name>
    <dbReference type="NCBI Taxonomy" id="425498"/>
    <lineage>
        <taxon>Bacteria</taxon>
        <taxon>Pseudomonadati</taxon>
        <taxon>Bacteroidota</taxon>
        <taxon>Flavobacteriia</taxon>
        <taxon>Flavobacteriales</taxon>
        <taxon>Flavobacteriaceae</taxon>
        <taxon>Algibacter</taxon>
    </lineage>
</organism>
<dbReference type="Pfam" id="PF00459">
    <property type="entry name" value="Inositol_P"/>
    <property type="match status" value="1"/>
</dbReference>
<reference evidence="5" key="1">
    <citation type="journal article" date="2014" name="Int. J. Syst. Evol. Microbiol.">
        <title>Complete genome sequence of Corynebacterium casei LMG S-19264T (=DSM 44701T), isolated from a smear-ripened cheese.</title>
        <authorList>
            <consortium name="US DOE Joint Genome Institute (JGI-PGF)"/>
            <person name="Walter F."/>
            <person name="Albersmeier A."/>
            <person name="Kalinowski J."/>
            <person name="Ruckert C."/>
        </authorList>
    </citation>
    <scope>NUCLEOTIDE SEQUENCE</scope>
    <source>
        <strain evidence="5">KCTC 12710</strain>
    </source>
</reference>